<gene>
    <name evidence="2" type="ORF">ENSA7_21020</name>
</gene>
<dbReference type="InterPro" id="IPR013325">
    <property type="entry name" value="RNA_pol_sigma_r2"/>
</dbReference>
<feature type="domain" description="RNA polymerase sigma-70 ECF-like HTH" evidence="1">
    <location>
        <begin position="13"/>
        <end position="121"/>
    </location>
</feature>
<dbReference type="SUPFAM" id="SSF88946">
    <property type="entry name" value="Sigma2 domain of RNA polymerase sigma factors"/>
    <property type="match status" value="1"/>
</dbReference>
<name>A0A2S9YST3_9BACT</name>
<evidence type="ECO:0000259" key="1">
    <source>
        <dbReference type="Pfam" id="PF07638"/>
    </source>
</evidence>
<dbReference type="Pfam" id="PF07638">
    <property type="entry name" value="Sigma70_ECF"/>
    <property type="match status" value="1"/>
</dbReference>
<dbReference type="AlphaFoldDB" id="A0A2S9YST3"/>
<dbReference type="EMBL" id="PVNL01000044">
    <property type="protein sequence ID" value="PRQ08130.1"/>
    <property type="molecule type" value="Genomic_DNA"/>
</dbReference>
<accession>A0A2S9YST3</accession>
<dbReference type="GO" id="GO:0003700">
    <property type="term" value="F:DNA-binding transcription factor activity"/>
    <property type="evidence" value="ECO:0007669"/>
    <property type="project" value="InterPro"/>
</dbReference>
<proteinExistence type="predicted"/>
<dbReference type="InterPro" id="IPR053812">
    <property type="entry name" value="HTH_Sigma70_ECF-like"/>
</dbReference>
<dbReference type="GO" id="GO:0006352">
    <property type="term" value="P:DNA-templated transcription initiation"/>
    <property type="evidence" value="ECO:0007669"/>
    <property type="project" value="InterPro"/>
</dbReference>
<reference evidence="2 3" key="1">
    <citation type="submission" date="2018-03" db="EMBL/GenBank/DDBJ databases">
        <title>Draft Genome Sequences of the Obligatory Marine Myxobacteria Enhygromyxa salina SWB007.</title>
        <authorList>
            <person name="Poehlein A."/>
            <person name="Moghaddam J.A."/>
            <person name="Harms H."/>
            <person name="Alanjari M."/>
            <person name="Koenig G.M."/>
            <person name="Daniel R."/>
            <person name="Schaeberle T.F."/>
        </authorList>
    </citation>
    <scope>NUCLEOTIDE SEQUENCE [LARGE SCALE GENOMIC DNA]</scope>
    <source>
        <strain evidence="2 3">SWB007</strain>
    </source>
</reference>
<sequence>MIVETDGVADAQQPVTGYLRAWRAGDAAAFDKLIEVVHTELHRLARARMGGERAGHTFSPTDLVSEAYLRLVGADVDWHDRAHFFAVAARTMRQILVDHARAKAALKRGGPGRVVTLDEQLIADELGAGVCRAMQTCLRDGGEAVPGRLDSCLVELPRSPLALSRSGRLRPQLPQLIEQRAAHQSDRGPWRGVDQR</sequence>
<dbReference type="Proteomes" id="UP000238823">
    <property type="component" value="Unassembled WGS sequence"/>
</dbReference>
<dbReference type="Gene3D" id="1.10.1740.10">
    <property type="match status" value="1"/>
</dbReference>
<evidence type="ECO:0000313" key="3">
    <source>
        <dbReference type="Proteomes" id="UP000238823"/>
    </source>
</evidence>
<organism evidence="2 3">
    <name type="scientific">Enhygromyxa salina</name>
    <dbReference type="NCBI Taxonomy" id="215803"/>
    <lineage>
        <taxon>Bacteria</taxon>
        <taxon>Pseudomonadati</taxon>
        <taxon>Myxococcota</taxon>
        <taxon>Polyangia</taxon>
        <taxon>Nannocystales</taxon>
        <taxon>Nannocystaceae</taxon>
        <taxon>Enhygromyxa</taxon>
    </lineage>
</organism>
<comment type="caution">
    <text evidence="2">The sequence shown here is derived from an EMBL/GenBank/DDBJ whole genome shotgun (WGS) entry which is preliminary data.</text>
</comment>
<protein>
    <submittedName>
        <fullName evidence="2">RNA polymerase sigma factor</fullName>
    </submittedName>
</protein>
<evidence type="ECO:0000313" key="2">
    <source>
        <dbReference type="EMBL" id="PRQ08130.1"/>
    </source>
</evidence>